<keyword evidence="2" id="KW-0539">Nucleus</keyword>
<sequence length="171" mass="19852">MELSSQQSNMSIFNEQPSTNNEVETEENETDNTEEVPFGTGNYTLMKEQEVLTGEENDFTQHSIRARLYWMDRQIWKERGVGILKLNYPINYNKSPRLVMRADNTLRVILNIALFNGMHVERAQEKFIRIFAFEGDLLVHLAFKLQNSNAADNLYQAIFDAITPTQNQSRT</sequence>
<dbReference type="Proteomes" id="UP000266861">
    <property type="component" value="Unassembled WGS sequence"/>
</dbReference>
<dbReference type="EMBL" id="PQFF01000017">
    <property type="protein sequence ID" value="RHZ89099.1"/>
    <property type="molecule type" value="Genomic_DNA"/>
</dbReference>
<dbReference type="AlphaFoldDB" id="A0A397JL52"/>
<dbReference type="Gene3D" id="2.30.29.30">
    <property type="entry name" value="Pleckstrin-homology domain (PH domain)/Phosphotyrosine-binding domain (PTB)"/>
    <property type="match status" value="1"/>
</dbReference>
<name>A0A397JL52_9GLOM</name>
<protein>
    <recommendedName>
        <fullName evidence="4">RanBD1 domain-containing protein</fullName>
    </recommendedName>
</protein>
<evidence type="ECO:0000256" key="1">
    <source>
        <dbReference type="ARBA" id="ARBA00004123"/>
    </source>
</evidence>
<feature type="domain" description="RanBD1" evidence="4">
    <location>
        <begin position="45"/>
        <end position="121"/>
    </location>
</feature>
<gene>
    <name evidence="5" type="ORF">Glove_19g85</name>
</gene>
<dbReference type="PANTHER" id="PTHR23138">
    <property type="entry name" value="RAN BINDING PROTEIN"/>
    <property type="match status" value="1"/>
</dbReference>
<evidence type="ECO:0000313" key="5">
    <source>
        <dbReference type="EMBL" id="RHZ89099.1"/>
    </source>
</evidence>
<dbReference type="InterPro" id="IPR045255">
    <property type="entry name" value="RanBP1-like"/>
</dbReference>
<comment type="caution">
    <text evidence="5">The sequence shown here is derived from an EMBL/GenBank/DDBJ whole genome shotgun (WGS) entry which is preliminary data.</text>
</comment>
<evidence type="ECO:0000313" key="6">
    <source>
        <dbReference type="Proteomes" id="UP000266861"/>
    </source>
</evidence>
<evidence type="ECO:0000256" key="2">
    <source>
        <dbReference type="ARBA" id="ARBA00023242"/>
    </source>
</evidence>
<organism evidence="5 6">
    <name type="scientific">Diversispora epigaea</name>
    <dbReference type="NCBI Taxonomy" id="1348612"/>
    <lineage>
        <taxon>Eukaryota</taxon>
        <taxon>Fungi</taxon>
        <taxon>Fungi incertae sedis</taxon>
        <taxon>Mucoromycota</taxon>
        <taxon>Glomeromycotina</taxon>
        <taxon>Glomeromycetes</taxon>
        <taxon>Diversisporales</taxon>
        <taxon>Diversisporaceae</taxon>
        <taxon>Diversispora</taxon>
    </lineage>
</organism>
<dbReference type="InterPro" id="IPR000156">
    <property type="entry name" value="Ran_bind_dom"/>
</dbReference>
<dbReference type="SMART" id="SM00160">
    <property type="entry name" value="RanBD"/>
    <property type="match status" value="1"/>
</dbReference>
<feature type="region of interest" description="Disordered" evidence="3">
    <location>
        <begin position="1"/>
        <end position="40"/>
    </location>
</feature>
<comment type="subcellular location">
    <subcellularLocation>
        <location evidence="1">Nucleus</location>
    </subcellularLocation>
</comment>
<dbReference type="STRING" id="1348612.A0A397JL52"/>
<evidence type="ECO:0000259" key="4">
    <source>
        <dbReference type="PROSITE" id="PS50196"/>
    </source>
</evidence>
<proteinExistence type="predicted"/>
<keyword evidence="6" id="KW-1185">Reference proteome</keyword>
<dbReference type="SUPFAM" id="SSF50729">
    <property type="entry name" value="PH domain-like"/>
    <property type="match status" value="1"/>
</dbReference>
<dbReference type="PANTHER" id="PTHR23138:SF142">
    <property type="entry name" value="RAN-BINDING PROTEIN 3B-RELATED"/>
    <property type="match status" value="1"/>
</dbReference>
<feature type="compositionally biased region" description="Polar residues" evidence="3">
    <location>
        <begin position="1"/>
        <end position="18"/>
    </location>
</feature>
<reference evidence="5 6" key="1">
    <citation type="submission" date="2018-08" db="EMBL/GenBank/DDBJ databases">
        <title>Genome and evolution of the arbuscular mycorrhizal fungus Diversispora epigaea (formerly Glomus versiforme) and its bacterial endosymbionts.</title>
        <authorList>
            <person name="Sun X."/>
            <person name="Fei Z."/>
            <person name="Harrison M."/>
        </authorList>
    </citation>
    <scope>NUCLEOTIDE SEQUENCE [LARGE SCALE GENOMIC DNA]</scope>
    <source>
        <strain evidence="5 6">IT104</strain>
    </source>
</reference>
<accession>A0A397JL52</accession>
<dbReference type="PROSITE" id="PS50196">
    <property type="entry name" value="RANBD1"/>
    <property type="match status" value="1"/>
</dbReference>
<dbReference type="OrthoDB" id="185618at2759"/>
<feature type="compositionally biased region" description="Acidic residues" evidence="3">
    <location>
        <begin position="23"/>
        <end position="34"/>
    </location>
</feature>
<evidence type="ECO:0000256" key="3">
    <source>
        <dbReference type="SAM" id="MobiDB-lite"/>
    </source>
</evidence>
<dbReference type="GO" id="GO:0005634">
    <property type="term" value="C:nucleus"/>
    <property type="evidence" value="ECO:0007669"/>
    <property type="project" value="UniProtKB-SubCell"/>
</dbReference>
<dbReference type="InterPro" id="IPR011993">
    <property type="entry name" value="PH-like_dom_sf"/>
</dbReference>
<dbReference type="Pfam" id="PF00638">
    <property type="entry name" value="Ran_BP1"/>
    <property type="match status" value="1"/>
</dbReference>